<evidence type="ECO:0000256" key="5">
    <source>
        <dbReference type="ARBA" id="ARBA00022695"/>
    </source>
</evidence>
<dbReference type="EMBL" id="RWGY01000051">
    <property type="protein sequence ID" value="TVU06216.1"/>
    <property type="molecule type" value="Genomic_DNA"/>
</dbReference>
<dbReference type="InterPro" id="IPR007644">
    <property type="entry name" value="RNA_pol_bsu_protrusion"/>
</dbReference>
<dbReference type="AlphaFoldDB" id="A0A5J9T4A1"/>
<proteinExistence type="inferred from homology"/>
<comment type="similarity">
    <text evidence="1">Belongs to the RNA polymerase beta chain family.</text>
</comment>
<evidence type="ECO:0000256" key="2">
    <source>
        <dbReference type="ARBA" id="ARBA00012418"/>
    </source>
</evidence>
<dbReference type="GO" id="GO:0003899">
    <property type="term" value="F:DNA-directed RNA polymerase activity"/>
    <property type="evidence" value="ECO:0007669"/>
    <property type="project" value="UniProtKB-EC"/>
</dbReference>
<dbReference type="OrthoDB" id="1720400at2759"/>
<dbReference type="Gene3D" id="3.90.1100.10">
    <property type="match status" value="1"/>
</dbReference>
<dbReference type="GO" id="GO:0006351">
    <property type="term" value="P:DNA-templated transcription"/>
    <property type="evidence" value="ECO:0007669"/>
    <property type="project" value="InterPro"/>
</dbReference>
<comment type="caution">
    <text evidence="8">The sequence shown here is derived from an EMBL/GenBank/DDBJ whole genome shotgun (WGS) entry which is preliminary data.</text>
</comment>
<feature type="non-terminal residue" evidence="8">
    <location>
        <position position="207"/>
    </location>
</feature>
<dbReference type="InterPro" id="IPR015712">
    <property type="entry name" value="DNA-dir_RNA_pol_su2"/>
</dbReference>
<evidence type="ECO:0000256" key="4">
    <source>
        <dbReference type="ARBA" id="ARBA00022679"/>
    </source>
</evidence>
<evidence type="ECO:0000313" key="9">
    <source>
        <dbReference type="Proteomes" id="UP000324897"/>
    </source>
</evidence>
<evidence type="ECO:0000256" key="6">
    <source>
        <dbReference type="ARBA" id="ARBA00023163"/>
    </source>
</evidence>
<dbReference type="Pfam" id="PF04563">
    <property type="entry name" value="RNA_pol_Rpb2_1"/>
    <property type="match status" value="1"/>
</dbReference>
<dbReference type="EC" id="2.7.7.6" evidence="2"/>
<keyword evidence="6" id="KW-0804">Transcription</keyword>
<feature type="domain" description="RNA polymerase beta subunit protrusion" evidence="7">
    <location>
        <begin position="44"/>
        <end position="207"/>
    </location>
</feature>
<dbReference type="PANTHER" id="PTHR20856">
    <property type="entry name" value="DNA-DIRECTED RNA POLYMERASE I SUBUNIT 2"/>
    <property type="match status" value="1"/>
</dbReference>
<reference evidence="8 9" key="1">
    <citation type="journal article" date="2019" name="Sci. Rep.">
        <title>A high-quality genome of Eragrostis curvula grass provides insights into Poaceae evolution and supports new strategies to enhance forage quality.</title>
        <authorList>
            <person name="Carballo J."/>
            <person name="Santos B.A.C.M."/>
            <person name="Zappacosta D."/>
            <person name="Garbus I."/>
            <person name="Selva J.P."/>
            <person name="Gallo C.A."/>
            <person name="Diaz A."/>
            <person name="Albertini E."/>
            <person name="Caccamo M."/>
            <person name="Echenique V."/>
        </authorList>
    </citation>
    <scope>NUCLEOTIDE SEQUENCE [LARGE SCALE GENOMIC DNA]</scope>
    <source>
        <strain evidence="9">cv. Victoria</strain>
        <tissue evidence="8">Leaf</tissue>
    </source>
</reference>
<name>A0A5J9T4A1_9POAL</name>
<dbReference type="GO" id="GO:0032549">
    <property type="term" value="F:ribonucleoside binding"/>
    <property type="evidence" value="ECO:0007669"/>
    <property type="project" value="InterPro"/>
</dbReference>
<dbReference type="FunFam" id="3.90.1100.10:FF:000015">
    <property type="entry name" value="DNA-directed RNA polymerase subunit beta"/>
    <property type="match status" value="1"/>
</dbReference>
<accession>A0A5J9T4A1</accession>
<protein>
    <recommendedName>
        <fullName evidence="2">DNA-directed RNA polymerase</fullName>
        <ecNumber evidence="2">2.7.7.6</ecNumber>
    </recommendedName>
</protein>
<dbReference type="GO" id="GO:0000428">
    <property type="term" value="C:DNA-directed RNA polymerase complex"/>
    <property type="evidence" value="ECO:0007669"/>
    <property type="project" value="UniProtKB-KW"/>
</dbReference>
<dbReference type="Proteomes" id="UP000324897">
    <property type="component" value="Unassembled WGS sequence"/>
</dbReference>
<evidence type="ECO:0000256" key="3">
    <source>
        <dbReference type="ARBA" id="ARBA00022478"/>
    </source>
</evidence>
<gene>
    <name evidence="8" type="ORF">EJB05_49417</name>
</gene>
<organism evidence="8 9">
    <name type="scientific">Eragrostis curvula</name>
    <name type="common">weeping love grass</name>
    <dbReference type="NCBI Taxonomy" id="38414"/>
    <lineage>
        <taxon>Eukaryota</taxon>
        <taxon>Viridiplantae</taxon>
        <taxon>Streptophyta</taxon>
        <taxon>Embryophyta</taxon>
        <taxon>Tracheophyta</taxon>
        <taxon>Spermatophyta</taxon>
        <taxon>Magnoliopsida</taxon>
        <taxon>Liliopsida</taxon>
        <taxon>Poales</taxon>
        <taxon>Poaceae</taxon>
        <taxon>PACMAD clade</taxon>
        <taxon>Chloridoideae</taxon>
        <taxon>Eragrostideae</taxon>
        <taxon>Eragrostidinae</taxon>
        <taxon>Eragrostis</taxon>
    </lineage>
</organism>
<evidence type="ECO:0000256" key="1">
    <source>
        <dbReference type="ARBA" id="ARBA00006835"/>
    </source>
</evidence>
<dbReference type="SUPFAM" id="SSF64484">
    <property type="entry name" value="beta and beta-prime subunits of DNA dependent RNA-polymerase"/>
    <property type="match status" value="1"/>
</dbReference>
<keyword evidence="4" id="KW-0808">Transferase</keyword>
<keyword evidence="5" id="KW-0548">Nucleotidyltransferase</keyword>
<feature type="non-terminal residue" evidence="8">
    <location>
        <position position="1"/>
    </location>
</feature>
<keyword evidence="9" id="KW-1185">Reference proteome</keyword>
<sequence length="207" mass="23537">GLRDKFTSACAMEEAHAQVPIEMSVESLEKFCREASRYFFDEFGLISHQLNSYNDFISHGLQELFDSLGEVIVEPENDPSKKGSGGWKHAVIKFGRVNLEKPAFWSRKNEADVYFKPKQAHLQNMTYASTMKVEVTIQVSYLEKSDGSKKGNDDFVQKRDDLNQTHWVFIGCLPVMVNSNLCCLHSLKESDCLFVSGGYFLLKGMEK</sequence>
<keyword evidence="3" id="KW-0240">DNA-directed RNA polymerase</keyword>
<evidence type="ECO:0000313" key="8">
    <source>
        <dbReference type="EMBL" id="TVU06216.1"/>
    </source>
</evidence>
<dbReference type="GO" id="GO:0003677">
    <property type="term" value="F:DNA binding"/>
    <property type="evidence" value="ECO:0007669"/>
    <property type="project" value="InterPro"/>
</dbReference>
<evidence type="ECO:0000259" key="7">
    <source>
        <dbReference type="Pfam" id="PF04563"/>
    </source>
</evidence>
<dbReference type="Gramene" id="TVU06216">
    <property type="protein sequence ID" value="TVU06216"/>
    <property type="gene ID" value="EJB05_49417"/>
</dbReference>